<evidence type="ECO:0000256" key="1">
    <source>
        <dbReference type="SAM" id="SignalP"/>
    </source>
</evidence>
<dbReference type="EMBL" id="CAJNNW010009644">
    <property type="protein sequence ID" value="CAE8651126.1"/>
    <property type="molecule type" value="Genomic_DNA"/>
</dbReference>
<proteinExistence type="predicted"/>
<feature type="chain" id="PRO_5033003457" evidence="1">
    <location>
        <begin position="31"/>
        <end position="568"/>
    </location>
</feature>
<dbReference type="AlphaFoldDB" id="A0A813IHW5"/>
<organism evidence="2 3">
    <name type="scientific">Polarella glacialis</name>
    <name type="common">Dinoflagellate</name>
    <dbReference type="NCBI Taxonomy" id="89957"/>
    <lineage>
        <taxon>Eukaryota</taxon>
        <taxon>Sar</taxon>
        <taxon>Alveolata</taxon>
        <taxon>Dinophyceae</taxon>
        <taxon>Suessiales</taxon>
        <taxon>Suessiaceae</taxon>
        <taxon>Polarella</taxon>
    </lineage>
</organism>
<feature type="signal peptide" evidence="1">
    <location>
        <begin position="1"/>
        <end position="30"/>
    </location>
</feature>
<comment type="caution">
    <text evidence="2">The sequence shown here is derived from an EMBL/GenBank/DDBJ whole genome shotgun (WGS) entry which is preliminary data.</text>
</comment>
<name>A0A813IHW5_POLGL</name>
<accession>A0A813IHW5</accession>
<dbReference type="Proteomes" id="UP000626109">
    <property type="component" value="Unassembled WGS sequence"/>
</dbReference>
<gene>
    <name evidence="2" type="ORF">PGLA2088_LOCUS8856</name>
</gene>
<keyword evidence="1" id="KW-0732">Signal</keyword>
<protein>
    <submittedName>
        <fullName evidence="2">Uncharacterized protein</fullName>
    </submittedName>
</protein>
<sequence>MTAASFMGRFTGSVLLRACGLCLLMAKVQTATAAASVEACMDAHDQGIWTTTGSQSFSSLSTACGRKCFGAAECSARCIQSANDGGYTPACATCMGSLISCTVTNCLVKCWSDGDSPACKSCIAGSCNPTFTTCSGLQNPVTMALSAVEEKSLVLAARQAAPNELSAPMAGSSVEACMDAHDQGIWTSTGSQNFSSVSTTCGRKCFGAAKCSAQCIQSANDGGYTPACATCMGSLISCTVTNCLTKCWTNNDSPACKSCIAGSCNPAFTTCSGLQNPVTMALSAVEERSPVLAARQAAPNELSAPMAGSSVEACMDAHDQGIWTSTGSQSFSSLSTTCGRKCFGAAKCSAQCIQSANDGGYTPACATCMGSLISCTVTNCLTKCWTSGDSPACKSCIAGSCNPAFTTCSGLQNPVTMALSAVEERSPVLAASQAAPNELFAPMAGSSVEACMDAHDQGIWTSTGSQSFSSLSTTCGRKCFGAAKCSAQCIQSANDGGYTPACATCMGSLISCTVTNCLTKCWTSGDSPACKSCIAGSCNPTFTTCSGLQNPVTNVQALLAEITPTLLP</sequence>
<reference evidence="2" key="1">
    <citation type="submission" date="2021-02" db="EMBL/GenBank/DDBJ databases">
        <authorList>
            <person name="Dougan E. K."/>
            <person name="Rhodes N."/>
            <person name="Thang M."/>
            <person name="Chan C."/>
        </authorList>
    </citation>
    <scope>NUCLEOTIDE SEQUENCE</scope>
</reference>
<evidence type="ECO:0000313" key="3">
    <source>
        <dbReference type="Proteomes" id="UP000626109"/>
    </source>
</evidence>
<evidence type="ECO:0000313" key="2">
    <source>
        <dbReference type="EMBL" id="CAE8651126.1"/>
    </source>
</evidence>